<protein>
    <submittedName>
        <fullName evidence="8">Acyltransferase</fullName>
    </submittedName>
</protein>
<dbReference type="GO" id="GO:0006654">
    <property type="term" value="P:phosphatidic acid biosynthetic process"/>
    <property type="evidence" value="ECO:0007669"/>
    <property type="project" value="TreeGrafter"/>
</dbReference>
<evidence type="ECO:0000256" key="3">
    <source>
        <dbReference type="ARBA" id="ARBA00022679"/>
    </source>
</evidence>
<evidence type="ECO:0000256" key="4">
    <source>
        <dbReference type="ARBA" id="ARBA00023098"/>
    </source>
</evidence>
<dbReference type="KEGG" id="laj:A0128_07985"/>
<gene>
    <name evidence="8" type="ORF">A0128_07985</name>
</gene>
<organism evidence="8 9">
    <name type="scientific">Leptospira tipperaryensis</name>
    <dbReference type="NCBI Taxonomy" id="2564040"/>
    <lineage>
        <taxon>Bacteria</taxon>
        <taxon>Pseudomonadati</taxon>
        <taxon>Spirochaetota</taxon>
        <taxon>Spirochaetia</taxon>
        <taxon>Leptospirales</taxon>
        <taxon>Leptospiraceae</taxon>
        <taxon>Leptospira</taxon>
    </lineage>
</organism>
<dbReference type="Pfam" id="PF01553">
    <property type="entry name" value="Acyltransferase"/>
    <property type="match status" value="1"/>
</dbReference>
<evidence type="ECO:0000256" key="1">
    <source>
        <dbReference type="ARBA" id="ARBA00005189"/>
    </source>
</evidence>
<evidence type="ECO:0000259" key="7">
    <source>
        <dbReference type="SMART" id="SM00563"/>
    </source>
</evidence>
<proteinExistence type="predicted"/>
<keyword evidence="9" id="KW-1185">Reference proteome</keyword>
<keyword evidence="5 8" id="KW-0012">Acyltransferase</keyword>
<dbReference type="CDD" id="cd07989">
    <property type="entry name" value="LPLAT_AGPAT-like"/>
    <property type="match status" value="1"/>
</dbReference>
<evidence type="ECO:0000256" key="2">
    <source>
        <dbReference type="ARBA" id="ARBA00022516"/>
    </source>
</evidence>
<feature type="region of interest" description="Disordered" evidence="6">
    <location>
        <begin position="1"/>
        <end position="24"/>
    </location>
</feature>
<dbReference type="AlphaFoldDB" id="A0A1D7V2C6"/>
<dbReference type="PANTHER" id="PTHR10434">
    <property type="entry name" value="1-ACYL-SN-GLYCEROL-3-PHOSPHATE ACYLTRANSFERASE"/>
    <property type="match status" value="1"/>
</dbReference>
<dbReference type="RefSeq" id="WP_069609197.1">
    <property type="nucleotide sequence ID" value="NZ_CP015217.1"/>
</dbReference>
<dbReference type="InterPro" id="IPR002123">
    <property type="entry name" value="Plipid/glycerol_acylTrfase"/>
</dbReference>
<keyword evidence="4" id="KW-0443">Lipid metabolism</keyword>
<dbReference type="EMBL" id="CP015217">
    <property type="protein sequence ID" value="AOP35985.1"/>
    <property type="molecule type" value="Genomic_DNA"/>
</dbReference>
<evidence type="ECO:0000313" key="8">
    <source>
        <dbReference type="EMBL" id="AOP35985.1"/>
    </source>
</evidence>
<dbReference type="Proteomes" id="UP000094197">
    <property type="component" value="Chromosome 1"/>
</dbReference>
<dbReference type="SMART" id="SM00563">
    <property type="entry name" value="PlsC"/>
    <property type="match status" value="1"/>
</dbReference>
<dbReference type="OrthoDB" id="9803035at2"/>
<evidence type="ECO:0000313" key="9">
    <source>
        <dbReference type="Proteomes" id="UP000094197"/>
    </source>
</evidence>
<dbReference type="GO" id="GO:0003841">
    <property type="term" value="F:1-acylglycerol-3-phosphate O-acyltransferase activity"/>
    <property type="evidence" value="ECO:0007669"/>
    <property type="project" value="TreeGrafter"/>
</dbReference>
<reference evidence="8 9" key="1">
    <citation type="submission" date="2016-04" db="EMBL/GenBank/DDBJ databases">
        <title>Complete genome seqeunce of Leptospira alstonii serovar Room22.</title>
        <authorList>
            <person name="Nally J.E."/>
            <person name="Bayles D.O."/>
            <person name="Hurley D."/>
            <person name="Fanning S."/>
            <person name="McMahon B.J."/>
            <person name="Arent Z."/>
        </authorList>
    </citation>
    <scope>NUCLEOTIDE SEQUENCE [LARGE SCALE GENOMIC DNA]</scope>
    <source>
        <strain evidence="8 9">GWTS #1</strain>
    </source>
</reference>
<evidence type="ECO:0000256" key="5">
    <source>
        <dbReference type="ARBA" id="ARBA00023315"/>
    </source>
</evidence>
<keyword evidence="3 8" id="KW-0808">Transferase</keyword>
<accession>A0A1D7V2C6</accession>
<feature type="domain" description="Phospholipid/glycerol acyltransferase" evidence="7">
    <location>
        <begin position="66"/>
        <end position="185"/>
    </location>
</feature>
<keyword evidence="2" id="KW-0444">Lipid biosynthesis</keyword>
<dbReference type="PANTHER" id="PTHR10434:SF64">
    <property type="entry name" value="1-ACYL-SN-GLYCEROL-3-PHOSPHATE ACYLTRANSFERASE-RELATED"/>
    <property type="match status" value="1"/>
</dbReference>
<name>A0A1D7V2C6_9LEPT</name>
<comment type="pathway">
    <text evidence="1">Lipid metabolism.</text>
</comment>
<dbReference type="SUPFAM" id="SSF69593">
    <property type="entry name" value="Glycerol-3-phosphate (1)-acyltransferase"/>
    <property type="match status" value="1"/>
</dbReference>
<evidence type="ECO:0000256" key="6">
    <source>
        <dbReference type="SAM" id="MobiDB-lite"/>
    </source>
</evidence>
<sequence>MKSANSSKNEKYSHKKYKAPDAEPGLHPGSSHLVRRILDWFGRFYGSLFYKAEVHGLHNVPKEGTVLVLAKHQRNDDIPLGLAKALYKVRWSIWAVMKDSMAAPIFFDFFLKCGGIPLNRLEPRKSKKDLLFARKVLYNGNMLVIFPEQTTVPYKMGRGRPGAFRFIVGKPEAPLPVLCLGLDYEPRGFLRRTKLTIRIGELKHLHPNQDPEEFLHERMHDIANLTNLTYPFTYKKGAGDSYEESESKAVGSAV</sequence>